<sequence length="103" mass="12211">MVTVFWFVKRHERTMKEEFKMRVDMLEMSEDNVKAWLGENMLVSKAEKVSNEEINGGRRGRQRRNSKSFDKYGTTTALPEKVEFEKIKTPVKDNSEVTKIFYL</sequence>
<feature type="region of interest" description="Disordered" evidence="2">
    <location>
        <begin position="48"/>
        <end position="72"/>
    </location>
</feature>
<dbReference type="EMBL" id="JBBPBN010000017">
    <property type="protein sequence ID" value="KAK9020073.1"/>
    <property type="molecule type" value="Genomic_DNA"/>
</dbReference>
<dbReference type="Proteomes" id="UP001396334">
    <property type="component" value="Unassembled WGS sequence"/>
</dbReference>
<dbReference type="InterPro" id="IPR002068">
    <property type="entry name" value="A-crystallin/Hsp20_dom"/>
</dbReference>
<dbReference type="PANTHER" id="PTHR46733:SF2">
    <property type="entry name" value="25.3 KDA HEAT SHOCK PROTEIN, CHLOROPLASTIC-LIKE"/>
    <property type="match status" value="1"/>
</dbReference>
<keyword evidence="5" id="KW-1185">Reference proteome</keyword>
<name>A0ABR2S499_9ROSI</name>
<proteinExistence type="predicted"/>
<protein>
    <recommendedName>
        <fullName evidence="3">SHSP domain-containing protein</fullName>
    </recommendedName>
</protein>
<accession>A0ABR2S499</accession>
<dbReference type="InterPro" id="IPR008978">
    <property type="entry name" value="HSP20-like_chaperone"/>
</dbReference>
<dbReference type="SUPFAM" id="SSF49764">
    <property type="entry name" value="HSP20-like chaperones"/>
    <property type="match status" value="1"/>
</dbReference>
<evidence type="ECO:0000313" key="4">
    <source>
        <dbReference type="EMBL" id="KAK9020073.1"/>
    </source>
</evidence>
<evidence type="ECO:0000259" key="3">
    <source>
        <dbReference type="Pfam" id="PF00011"/>
    </source>
</evidence>
<dbReference type="PANTHER" id="PTHR46733">
    <property type="entry name" value="26.5 KDA HEAT SHOCK PROTEIN, MITOCHONDRIAL"/>
    <property type="match status" value="1"/>
</dbReference>
<dbReference type="InterPro" id="IPR044587">
    <property type="entry name" value="HSP21-like"/>
</dbReference>
<feature type="domain" description="SHSP" evidence="3">
    <location>
        <begin position="14"/>
        <end position="92"/>
    </location>
</feature>
<comment type="caution">
    <text evidence="4">The sequence shown here is derived from an EMBL/GenBank/DDBJ whole genome shotgun (WGS) entry which is preliminary data.</text>
</comment>
<evidence type="ECO:0000256" key="2">
    <source>
        <dbReference type="SAM" id="MobiDB-lite"/>
    </source>
</evidence>
<reference evidence="4 5" key="1">
    <citation type="journal article" date="2024" name="G3 (Bethesda)">
        <title>Genome assembly of Hibiscus sabdariffa L. provides insights into metabolisms of medicinal natural products.</title>
        <authorList>
            <person name="Kim T."/>
        </authorList>
    </citation>
    <scope>NUCLEOTIDE SEQUENCE [LARGE SCALE GENOMIC DNA]</scope>
    <source>
        <strain evidence="4">TK-2024</strain>
        <tissue evidence="4">Old leaves</tissue>
    </source>
</reference>
<keyword evidence="1" id="KW-0346">Stress response</keyword>
<dbReference type="Gene3D" id="2.60.40.790">
    <property type="match status" value="1"/>
</dbReference>
<evidence type="ECO:0000313" key="5">
    <source>
        <dbReference type="Proteomes" id="UP001396334"/>
    </source>
</evidence>
<gene>
    <name evidence="4" type="ORF">V6N11_054567</name>
</gene>
<evidence type="ECO:0000256" key="1">
    <source>
        <dbReference type="ARBA" id="ARBA00023016"/>
    </source>
</evidence>
<organism evidence="4 5">
    <name type="scientific">Hibiscus sabdariffa</name>
    <name type="common">roselle</name>
    <dbReference type="NCBI Taxonomy" id="183260"/>
    <lineage>
        <taxon>Eukaryota</taxon>
        <taxon>Viridiplantae</taxon>
        <taxon>Streptophyta</taxon>
        <taxon>Embryophyta</taxon>
        <taxon>Tracheophyta</taxon>
        <taxon>Spermatophyta</taxon>
        <taxon>Magnoliopsida</taxon>
        <taxon>eudicotyledons</taxon>
        <taxon>Gunneridae</taxon>
        <taxon>Pentapetalae</taxon>
        <taxon>rosids</taxon>
        <taxon>malvids</taxon>
        <taxon>Malvales</taxon>
        <taxon>Malvaceae</taxon>
        <taxon>Malvoideae</taxon>
        <taxon>Hibiscus</taxon>
    </lineage>
</organism>
<dbReference type="Pfam" id="PF00011">
    <property type="entry name" value="HSP20"/>
    <property type="match status" value="1"/>
</dbReference>